<evidence type="ECO:0000313" key="13">
    <source>
        <dbReference type="Proteomes" id="UP000746690"/>
    </source>
</evidence>
<organism evidence="12 13">
    <name type="scientific">Flavivirga algicola</name>
    <dbReference type="NCBI Taxonomy" id="2729136"/>
    <lineage>
        <taxon>Bacteria</taxon>
        <taxon>Pseudomonadati</taxon>
        <taxon>Bacteroidota</taxon>
        <taxon>Flavobacteriia</taxon>
        <taxon>Flavobacteriales</taxon>
        <taxon>Flavobacteriaceae</taxon>
        <taxon>Flavivirga</taxon>
    </lineage>
</organism>
<dbReference type="InterPro" id="IPR036942">
    <property type="entry name" value="Beta-barrel_TonB_sf"/>
</dbReference>
<dbReference type="SUPFAM" id="SSF49464">
    <property type="entry name" value="Carboxypeptidase regulatory domain-like"/>
    <property type="match status" value="1"/>
</dbReference>
<evidence type="ECO:0000256" key="3">
    <source>
        <dbReference type="ARBA" id="ARBA00022452"/>
    </source>
</evidence>
<keyword evidence="7 8" id="KW-0998">Cell outer membrane</keyword>
<evidence type="ECO:0000256" key="4">
    <source>
        <dbReference type="ARBA" id="ARBA00022692"/>
    </source>
</evidence>
<dbReference type="InterPro" id="IPR000531">
    <property type="entry name" value="Beta-barrel_TonB"/>
</dbReference>
<proteinExistence type="inferred from homology"/>
<comment type="caution">
    <text evidence="12">The sequence shown here is derived from an EMBL/GenBank/DDBJ whole genome shotgun (WGS) entry which is preliminary data.</text>
</comment>
<evidence type="ECO:0000256" key="1">
    <source>
        <dbReference type="ARBA" id="ARBA00004571"/>
    </source>
</evidence>
<dbReference type="InterPro" id="IPR008969">
    <property type="entry name" value="CarboxyPept-like_regulatory"/>
</dbReference>
<evidence type="ECO:0000259" key="10">
    <source>
        <dbReference type="Pfam" id="PF00593"/>
    </source>
</evidence>
<dbReference type="PROSITE" id="PS52016">
    <property type="entry name" value="TONB_DEPENDENT_REC_3"/>
    <property type="match status" value="1"/>
</dbReference>
<evidence type="ECO:0000256" key="9">
    <source>
        <dbReference type="RuleBase" id="RU003357"/>
    </source>
</evidence>
<protein>
    <submittedName>
        <fullName evidence="12">TonB-dependent receptor</fullName>
    </submittedName>
</protein>
<feature type="domain" description="TonB-dependent receptor-like beta-barrel" evidence="10">
    <location>
        <begin position="508"/>
        <end position="1074"/>
    </location>
</feature>
<reference evidence="12 13" key="1">
    <citation type="submission" date="2020-04" db="EMBL/GenBank/DDBJ databases">
        <title>A Flavivirga sp. nov.</title>
        <authorList>
            <person name="Sun X."/>
        </authorList>
    </citation>
    <scope>NUCLEOTIDE SEQUENCE [LARGE SCALE GENOMIC DNA]</scope>
    <source>
        <strain evidence="12 13">Y03</strain>
    </source>
</reference>
<feature type="domain" description="TonB-dependent receptor plug" evidence="11">
    <location>
        <begin position="228"/>
        <end position="334"/>
    </location>
</feature>
<evidence type="ECO:0000256" key="2">
    <source>
        <dbReference type="ARBA" id="ARBA00022448"/>
    </source>
</evidence>
<evidence type="ECO:0000256" key="6">
    <source>
        <dbReference type="ARBA" id="ARBA00023136"/>
    </source>
</evidence>
<keyword evidence="6 8" id="KW-0472">Membrane</keyword>
<dbReference type="Pfam" id="PF13715">
    <property type="entry name" value="CarbopepD_reg_2"/>
    <property type="match status" value="1"/>
</dbReference>
<evidence type="ECO:0000259" key="11">
    <source>
        <dbReference type="Pfam" id="PF07715"/>
    </source>
</evidence>
<accession>A0ABX1RW46</accession>
<evidence type="ECO:0000256" key="7">
    <source>
        <dbReference type="ARBA" id="ARBA00023237"/>
    </source>
</evidence>
<dbReference type="Gene3D" id="2.60.40.1120">
    <property type="entry name" value="Carboxypeptidase-like, regulatory domain"/>
    <property type="match status" value="1"/>
</dbReference>
<dbReference type="InterPro" id="IPR023996">
    <property type="entry name" value="TonB-dep_OMP_SusC/RagA"/>
</dbReference>
<keyword evidence="3 8" id="KW-1134">Transmembrane beta strand</keyword>
<dbReference type="Gene3D" id="2.170.130.10">
    <property type="entry name" value="TonB-dependent receptor, plug domain"/>
    <property type="match status" value="1"/>
</dbReference>
<evidence type="ECO:0000256" key="8">
    <source>
        <dbReference type="PROSITE-ProRule" id="PRU01360"/>
    </source>
</evidence>
<dbReference type="InterPro" id="IPR039426">
    <property type="entry name" value="TonB-dep_rcpt-like"/>
</dbReference>
<keyword evidence="4 8" id="KW-0812">Transmembrane</keyword>
<evidence type="ECO:0000313" key="12">
    <source>
        <dbReference type="EMBL" id="NMH86898.1"/>
    </source>
</evidence>
<dbReference type="NCBIfam" id="TIGR04057">
    <property type="entry name" value="SusC_RagA_signa"/>
    <property type="match status" value="1"/>
</dbReference>
<keyword evidence="13" id="KW-1185">Reference proteome</keyword>
<dbReference type="NCBIfam" id="TIGR04056">
    <property type="entry name" value="OMP_RagA_SusC"/>
    <property type="match status" value="1"/>
</dbReference>
<dbReference type="InterPro" id="IPR037066">
    <property type="entry name" value="Plug_dom_sf"/>
</dbReference>
<dbReference type="SUPFAM" id="SSF56935">
    <property type="entry name" value="Porins"/>
    <property type="match status" value="1"/>
</dbReference>
<dbReference type="InterPro" id="IPR012910">
    <property type="entry name" value="Plug_dom"/>
</dbReference>
<dbReference type="Gene3D" id="2.40.170.20">
    <property type="entry name" value="TonB-dependent receptor, beta-barrel domain"/>
    <property type="match status" value="1"/>
</dbReference>
<dbReference type="Pfam" id="PF00593">
    <property type="entry name" value="TonB_dep_Rec_b-barrel"/>
    <property type="match status" value="1"/>
</dbReference>
<dbReference type="Proteomes" id="UP000746690">
    <property type="component" value="Unassembled WGS sequence"/>
</dbReference>
<dbReference type="InterPro" id="IPR023997">
    <property type="entry name" value="TonB-dep_OMP_SusC/RagA_CS"/>
</dbReference>
<dbReference type="EMBL" id="JABBHF010000002">
    <property type="protein sequence ID" value="NMH86898.1"/>
    <property type="molecule type" value="Genomic_DNA"/>
</dbReference>
<sequence>MKKIFNSWSIDNPVLKFDLKMKLTLFLLVCSLFQLSANNSYSQNTKLTLDMNEVTVNDVIREIESLSKFKFLYNRREIDLNRVVSVKVKKKRISKILKTLFFETSTSFEVFKEQIILKRDIAKELPNVSNEAIILQSSVSGTVTDAAGVPLPGASILEKGTANGTSTDFDGKYDIEGVKPDGVLVFSYLGYKSQEVLVDNQSIINVVMEEDASSLSEVVVIGYGVQRKSDLTGAITSVKAEDFTQGANYDASQLLNGAASGVNVSQVSSAPGAALKIQVRGAGSINSDNSVLFVVDGLPGVDPQSLSPGDIESIDILKDASSAAIYGTRAANGVVLITTKKGKAGKTSLTYSVYTGFQSVAKDLDVLRAQDYADLVNFRAPGTYTAEQIAGFGQGTNWQDQIFQNATVQNHQISLSGGSEKGNYYLGLNYFDQGGIVKSSSSKKYNIRLNLQSRPVDKLLLSVNANFTRQTNNDILFSNGANEGAGPINSAIQFDPTLSSGLDENGKYFLNPAIALDNPLALINGIDNQTVFSRFYASLNVDYEVVDNVTATLRLGGESNSARTDLYKNRLTIEGLGNGGSAEVSTNEYTHWLVEALLKYSNTWNDKHNFSILGGITLEEFLTRGLRAEAGGFLTDGTGTNLLQAGNGELNDNVFSSKFKNQLNGFIARATYDYEGKYFLTASFRVDGSSRFAPDNKYAFFPSGAIGWRLSKESFLEDNKVINDLKLRIGYGELGNQGINNFETRQTLVSSGSNSVFGGAVAQGVVAARLPNPDLKWETTKEINVGIDYALVNNRISGSIDYFNRKTSDQLFIKPLPAVVGFSEVRTNIGEVRNTGIDFSLRTYNIDKEDFKWNSNLTLSFLKNEVTELPDFTQEIVGGRIGTFISQYSLVREGEALQSFYGYEIDGIFQTGDDIAGSATPTFSPGMPRFVDQDGDGDVDGDDRVVLGDPFPDFTFGFNNSFKYKNFSLEIFLQGVQGIETLDANVTEALYPTNDFRNSISKYYTERWTASNPSNTFPSGENPSLYGGARAINSLTIVDASFIRLKNITLGYNVPVKDTWGISSLGLFIAADNLFTITDFDGYDPDASSEGLDPNEGSGGGTFAVARASFNSYPLARTIRLGFDIKF</sequence>
<gene>
    <name evidence="12" type="ORF">HHX25_05235</name>
</gene>
<keyword evidence="5 9" id="KW-0798">TonB box</keyword>
<name>A0ABX1RW46_9FLAO</name>
<dbReference type="RefSeq" id="WP_169670869.1">
    <property type="nucleotide sequence ID" value="NZ_JABBHF010000002.1"/>
</dbReference>
<keyword evidence="12" id="KW-0675">Receptor</keyword>
<comment type="subcellular location">
    <subcellularLocation>
        <location evidence="1 8">Cell outer membrane</location>
        <topology evidence="1 8">Multi-pass membrane protein</topology>
    </subcellularLocation>
</comment>
<evidence type="ECO:0000256" key="5">
    <source>
        <dbReference type="ARBA" id="ARBA00023077"/>
    </source>
</evidence>
<comment type="similarity">
    <text evidence="8 9">Belongs to the TonB-dependent receptor family.</text>
</comment>
<keyword evidence="2 8" id="KW-0813">Transport</keyword>
<dbReference type="Pfam" id="PF07715">
    <property type="entry name" value="Plug"/>
    <property type="match status" value="1"/>
</dbReference>